<reference evidence="2 3" key="1">
    <citation type="submission" date="2014-02" db="EMBL/GenBank/DDBJ databases">
        <title>Comparative genomics and transcriptomics to identify genetic mechanisms underlying the emergence of carbapenem resistant Acinetobacter baumannii (CRAb).</title>
        <authorList>
            <person name="Harris A.D."/>
            <person name="Johnson K.J."/>
            <person name="George J."/>
            <person name="Shefchek K."/>
            <person name="Daugherty S.C."/>
            <person name="Parankush S."/>
            <person name="Sadzewicz L."/>
            <person name="Tallon L."/>
            <person name="Sengamalay N."/>
            <person name="Hazen T.H."/>
            <person name="Rasko D.A."/>
        </authorList>
    </citation>
    <scope>NUCLEOTIDE SEQUENCE [LARGE SCALE GENOMIC DNA]</scope>
    <source>
        <strain evidence="2 3">625974</strain>
    </source>
</reference>
<organism evidence="2 3">
    <name type="scientific">Acinetobacter baumannii 625974</name>
    <dbReference type="NCBI Taxonomy" id="1310607"/>
    <lineage>
        <taxon>Bacteria</taxon>
        <taxon>Pseudomonadati</taxon>
        <taxon>Pseudomonadota</taxon>
        <taxon>Gammaproteobacteria</taxon>
        <taxon>Moraxellales</taxon>
        <taxon>Moraxellaceae</taxon>
        <taxon>Acinetobacter</taxon>
        <taxon>Acinetobacter calcoaceticus/baumannii complex</taxon>
    </lineage>
</organism>
<evidence type="ECO:0008006" key="4">
    <source>
        <dbReference type="Google" id="ProtNLM"/>
    </source>
</evidence>
<proteinExistence type="predicted"/>
<dbReference type="RefSeq" id="WP_000770763.1">
    <property type="nucleotide sequence ID" value="NZ_JEXD01000006.1"/>
</dbReference>
<comment type="caution">
    <text evidence="2">The sequence shown here is derived from an EMBL/GenBank/DDBJ whole genome shotgun (WGS) entry which is preliminary data.</text>
</comment>
<dbReference type="AlphaFoldDB" id="A0A009QM40"/>
<evidence type="ECO:0000313" key="2">
    <source>
        <dbReference type="EMBL" id="EXC08528.1"/>
    </source>
</evidence>
<protein>
    <recommendedName>
        <fullName evidence="4">Lipoprotein</fullName>
    </recommendedName>
</protein>
<dbReference type="EMBL" id="JEXD01000006">
    <property type="protein sequence ID" value="EXC08528.1"/>
    <property type="molecule type" value="Genomic_DNA"/>
</dbReference>
<gene>
    <name evidence="2" type="ORF">J506_1119</name>
</gene>
<accession>A0A009QM40</accession>
<sequence length="152" mass="17350">MKLLILEILCLSLLSGCASAKEAECYNTSKALITDLYNKFPINGDEVIENKNIKTLSNFFDKNLTNLLIKDQECSARNNGVCNIDFNILIHSQDTPNKYKILQDTDNLVTVKVEYHQYSEFINFVINKESSCKKIGNIKYDDGSDLIKMLRK</sequence>
<feature type="signal peptide" evidence="1">
    <location>
        <begin position="1"/>
        <end position="20"/>
    </location>
</feature>
<evidence type="ECO:0000256" key="1">
    <source>
        <dbReference type="SAM" id="SignalP"/>
    </source>
</evidence>
<keyword evidence="1" id="KW-0732">Signal</keyword>
<name>A0A009QM40_ACIBA</name>
<evidence type="ECO:0000313" key="3">
    <source>
        <dbReference type="Proteomes" id="UP000021108"/>
    </source>
</evidence>
<dbReference type="PATRIC" id="fig|1310607.3.peg.1085"/>
<dbReference type="Proteomes" id="UP000021108">
    <property type="component" value="Unassembled WGS sequence"/>
</dbReference>
<feature type="chain" id="PRO_5001450370" description="Lipoprotein" evidence="1">
    <location>
        <begin position="21"/>
        <end position="152"/>
    </location>
</feature>